<evidence type="ECO:0000313" key="3">
    <source>
        <dbReference type="Proteomes" id="UP001623330"/>
    </source>
</evidence>
<dbReference type="InterPro" id="IPR050357">
    <property type="entry name" value="Arrestin_domain-protein"/>
</dbReference>
<dbReference type="Proteomes" id="UP001623330">
    <property type="component" value="Unassembled WGS sequence"/>
</dbReference>
<dbReference type="Pfam" id="PF02752">
    <property type="entry name" value="Arrestin_C"/>
    <property type="match status" value="1"/>
</dbReference>
<dbReference type="Gene3D" id="2.60.40.640">
    <property type="match status" value="1"/>
</dbReference>
<organism evidence="2 3">
    <name type="scientific">Nakaseomyces bracarensis</name>
    <dbReference type="NCBI Taxonomy" id="273131"/>
    <lineage>
        <taxon>Eukaryota</taxon>
        <taxon>Fungi</taxon>
        <taxon>Dikarya</taxon>
        <taxon>Ascomycota</taxon>
        <taxon>Saccharomycotina</taxon>
        <taxon>Saccharomycetes</taxon>
        <taxon>Saccharomycetales</taxon>
        <taxon>Saccharomycetaceae</taxon>
        <taxon>Nakaseomyces</taxon>
    </lineage>
</organism>
<dbReference type="InterPro" id="IPR014752">
    <property type="entry name" value="Arrestin-like_C"/>
</dbReference>
<dbReference type="PANTHER" id="PTHR11188:SF174">
    <property type="entry name" value="ARRESTIN-RELATED TRAFFICKING ADAPTER 10-RELATED"/>
    <property type="match status" value="1"/>
</dbReference>
<gene>
    <name evidence="2" type="ORF">RNJ44_01978</name>
</gene>
<sequence>MLRTDTGQKELDCSSPPIEKRFDMVDHESIPIIETSNLQVYINLIETNIFLEGFKFENDQATERSPALLRGFLIVRILKQCKLSKIMLTFQGDLEIKWPENIMKKIPAFQERKSLMTHHWLYFDSEGKNEINKKIHDYDILGKSGASIYRELHSNTRKPNPAMIDTSNDNNDTDEGTISYEFKPGDYVYGFEHPIPNFYPETINVPHATVKYYLQVRLEKSLGILIRRKRIMLANRELNLLRIPPSDQVELGEPIVVDKIWNNVLKYNLIIPSKELILNAFLPIHFEFLPLDKLVLHRIRIYLTENITYTSSDKKVTRLDGEKIFLLSELNGPLKEMKDDSKKKKGVKELGNLLLDKKTGDITNKAFQFNIYVPSNFTKCKSDHTLIKHVIHPDTSYPLIICKHWIKIALRISTGGKHYEVVIDSPIHVLNQYCSYANTLLPKYESIYDSEFPTVCKDDETESHDSNVFYPKEIVNSPILHDSDEGPLSGDANILLSSPTLKSNIYRPENIRREMTSPQAVPMFTLETNTPPEYTYSNTLDTQPPSYDQTLNSRNVVANIPHLNLNESQEQNCTVSGEEDITSRDFQPTIRFRVQDTDSNTFLHPNRRFSLPANSVSIGSFRNKFFRRRQMSFDHITNTEQPRNLEEILASNPDDIDEDALESPPLLPTDSSVDIASLRTRHIIDNANN</sequence>
<evidence type="ECO:0000259" key="1">
    <source>
        <dbReference type="SMART" id="SM01017"/>
    </source>
</evidence>
<name>A0ABR4NM54_9SACH</name>
<dbReference type="InterPro" id="IPR011022">
    <property type="entry name" value="Arrestin_C-like"/>
</dbReference>
<feature type="domain" description="Arrestin C-terminal-like" evidence="1">
    <location>
        <begin position="261"/>
        <end position="434"/>
    </location>
</feature>
<protein>
    <submittedName>
        <fullName evidence="2">Arrestin (Or S-antigen), C-terminal domain</fullName>
    </submittedName>
</protein>
<dbReference type="PANTHER" id="PTHR11188">
    <property type="entry name" value="ARRESTIN DOMAIN CONTAINING PROTEIN"/>
    <property type="match status" value="1"/>
</dbReference>
<dbReference type="SMART" id="SM01017">
    <property type="entry name" value="Arrestin_C"/>
    <property type="match status" value="1"/>
</dbReference>
<keyword evidence="3" id="KW-1185">Reference proteome</keyword>
<reference evidence="2 3" key="1">
    <citation type="submission" date="2024-05" db="EMBL/GenBank/DDBJ databases">
        <title>Long read based assembly of the Candida bracarensis genome reveals expanded adhesin content.</title>
        <authorList>
            <person name="Marcet-Houben M."/>
            <person name="Ksiezopolska E."/>
            <person name="Gabaldon T."/>
        </authorList>
    </citation>
    <scope>NUCLEOTIDE SEQUENCE [LARGE SCALE GENOMIC DNA]</scope>
    <source>
        <strain evidence="2 3">CBM6</strain>
    </source>
</reference>
<dbReference type="EMBL" id="JBEVYD010000012">
    <property type="protein sequence ID" value="KAL3228891.1"/>
    <property type="molecule type" value="Genomic_DNA"/>
</dbReference>
<proteinExistence type="predicted"/>
<accession>A0ABR4NM54</accession>
<comment type="caution">
    <text evidence="2">The sequence shown here is derived from an EMBL/GenBank/DDBJ whole genome shotgun (WGS) entry which is preliminary data.</text>
</comment>
<evidence type="ECO:0000313" key="2">
    <source>
        <dbReference type="EMBL" id="KAL3228891.1"/>
    </source>
</evidence>